<reference evidence="11" key="1">
    <citation type="submission" date="2021-12" db="EMBL/GenBank/DDBJ databases">
        <authorList>
            <person name="King R."/>
        </authorList>
    </citation>
    <scope>NUCLEOTIDE SEQUENCE</scope>
</reference>
<organism evidence="11 12">
    <name type="scientific">Bemisia tabaci</name>
    <name type="common">Sweetpotato whitefly</name>
    <name type="synonym">Aleurodes tabaci</name>
    <dbReference type="NCBI Taxonomy" id="7038"/>
    <lineage>
        <taxon>Eukaryota</taxon>
        <taxon>Metazoa</taxon>
        <taxon>Ecdysozoa</taxon>
        <taxon>Arthropoda</taxon>
        <taxon>Hexapoda</taxon>
        <taxon>Insecta</taxon>
        <taxon>Pterygota</taxon>
        <taxon>Neoptera</taxon>
        <taxon>Paraneoptera</taxon>
        <taxon>Hemiptera</taxon>
        <taxon>Sternorrhyncha</taxon>
        <taxon>Aleyrodoidea</taxon>
        <taxon>Aleyrodidae</taxon>
        <taxon>Aleyrodinae</taxon>
        <taxon>Bemisia</taxon>
    </lineage>
</organism>
<dbReference type="NCBIfam" id="TIGR00049">
    <property type="entry name" value="iron-sulfur cluster assembly accessory protein"/>
    <property type="match status" value="1"/>
</dbReference>
<feature type="domain" description="Core" evidence="10">
    <location>
        <begin position="35"/>
        <end position="134"/>
    </location>
</feature>
<evidence type="ECO:0000256" key="5">
    <source>
        <dbReference type="ARBA" id="ARBA00023128"/>
    </source>
</evidence>
<evidence type="ECO:0000256" key="9">
    <source>
        <dbReference type="ARBA" id="ARBA00093471"/>
    </source>
</evidence>
<dbReference type="GO" id="GO:0120510">
    <property type="term" value="C:mitochondrial [4Fe-4S] assembly complex"/>
    <property type="evidence" value="ECO:0007669"/>
    <property type="project" value="UniProtKB-ARBA"/>
</dbReference>
<gene>
    <name evidence="11" type="ORF">BEMITA_LOCUS13986</name>
</gene>
<evidence type="ECO:0000256" key="4">
    <source>
        <dbReference type="ARBA" id="ARBA00023004"/>
    </source>
</evidence>
<keyword evidence="5" id="KW-0496">Mitochondrion</keyword>
<comment type="function">
    <text evidence="6">Involved in the maturation of mitochondrial 4Fe-4S proteins functioning late in the iron-sulfur cluster assembly pathway. May be involved in the binding of an intermediate of Fe/S cluster assembly.</text>
</comment>
<keyword evidence="4" id="KW-0408">Iron</keyword>
<dbReference type="Proteomes" id="UP001152759">
    <property type="component" value="Chromosome 9"/>
</dbReference>
<dbReference type="GO" id="GO:0005506">
    <property type="term" value="F:iron ion binding"/>
    <property type="evidence" value="ECO:0007669"/>
    <property type="project" value="TreeGrafter"/>
</dbReference>
<evidence type="ECO:0000313" key="12">
    <source>
        <dbReference type="Proteomes" id="UP001152759"/>
    </source>
</evidence>
<evidence type="ECO:0000256" key="6">
    <source>
        <dbReference type="ARBA" id="ARBA00057540"/>
    </source>
</evidence>
<dbReference type="InterPro" id="IPR035903">
    <property type="entry name" value="HesB-like_dom_sf"/>
</dbReference>
<dbReference type="PANTHER" id="PTHR43011:SF1">
    <property type="entry name" value="IRON-SULFUR CLUSTER ASSEMBLY 2 HOMOLOG, MITOCHONDRIAL"/>
    <property type="match status" value="1"/>
</dbReference>
<accession>A0A9P0CFN2</accession>
<dbReference type="Pfam" id="PF01521">
    <property type="entry name" value="Fe-S_biosyn"/>
    <property type="match status" value="1"/>
</dbReference>
<comment type="similarity">
    <text evidence="2">Belongs to the HesB/IscA family.</text>
</comment>
<dbReference type="AlphaFoldDB" id="A0A9P0CFN2"/>
<evidence type="ECO:0000259" key="10">
    <source>
        <dbReference type="Pfam" id="PF01521"/>
    </source>
</evidence>
<evidence type="ECO:0000313" key="11">
    <source>
        <dbReference type="EMBL" id="CAH0778130.1"/>
    </source>
</evidence>
<protein>
    <recommendedName>
        <fullName evidence="7">Iron-sulfur cluster assembly 2 homolog, mitochondrial</fullName>
    </recommendedName>
    <alternativeName>
        <fullName evidence="8">HESB-like domain-containing protein 1</fullName>
    </alternativeName>
</protein>
<comment type="subunit">
    <text evidence="9">Heterotetramer; forms a dimer of dimers with IBA57. Interacts with [2Fe-2S]-ISCA2 forming the heterodimer [2Fe- 2S]-ISCA2-IBA57 complex; [2Fe-2S] cluster binding is absolutely required to promote the complex formation.</text>
</comment>
<sequence>MIFSLLPTSRLVYGPFTRLRFLSSVAPKAETKSELLISDSCVKRLQEIAKDGSALRVIIEGGGCSGFQYKFDLEDPKNFTNEDRIFQKDGATVVIDEVSLNYVKGSTIDYQVELIRSAFRIVNNPLADQGCSCGASFSIKV</sequence>
<dbReference type="GO" id="GO:0016226">
    <property type="term" value="P:iron-sulfur cluster assembly"/>
    <property type="evidence" value="ECO:0007669"/>
    <property type="project" value="InterPro"/>
</dbReference>
<keyword evidence="12" id="KW-1185">Reference proteome</keyword>
<dbReference type="FunFam" id="2.60.300.12:FF:000006">
    <property type="entry name" value="Iron-sulfur cluster assembly 2 mitochondrial"/>
    <property type="match status" value="1"/>
</dbReference>
<dbReference type="InterPro" id="IPR000361">
    <property type="entry name" value="ATAP_core_dom"/>
</dbReference>
<dbReference type="GO" id="GO:0051537">
    <property type="term" value="F:2 iron, 2 sulfur cluster binding"/>
    <property type="evidence" value="ECO:0007669"/>
    <property type="project" value="TreeGrafter"/>
</dbReference>
<dbReference type="EMBL" id="OU963870">
    <property type="protein sequence ID" value="CAH0778130.1"/>
    <property type="molecule type" value="Genomic_DNA"/>
</dbReference>
<keyword evidence="3" id="KW-0479">Metal-binding</keyword>
<evidence type="ECO:0000256" key="7">
    <source>
        <dbReference type="ARBA" id="ARBA00073313"/>
    </source>
</evidence>
<proteinExistence type="inferred from homology"/>
<dbReference type="SUPFAM" id="SSF89360">
    <property type="entry name" value="HesB-like domain"/>
    <property type="match status" value="1"/>
</dbReference>
<comment type="subcellular location">
    <subcellularLocation>
        <location evidence="1">Mitochondrion</location>
    </subcellularLocation>
</comment>
<evidence type="ECO:0000256" key="3">
    <source>
        <dbReference type="ARBA" id="ARBA00022723"/>
    </source>
</evidence>
<evidence type="ECO:0000256" key="1">
    <source>
        <dbReference type="ARBA" id="ARBA00004173"/>
    </source>
</evidence>
<name>A0A9P0CFN2_BEMTA</name>
<evidence type="ECO:0000256" key="8">
    <source>
        <dbReference type="ARBA" id="ARBA00077082"/>
    </source>
</evidence>
<dbReference type="GO" id="GO:0051539">
    <property type="term" value="F:4 iron, 4 sulfur cluster binding"/>
    <property type="evidence" value="ECO:0007669"/>
    <property type="project" value="TreeGrafter"/>
</dbReference>
<dbReference type="PANTHER" id="PTHR43011">
    <property type="entry name" value="IRON-SULFUR CLUSTER ASSEMBLY 2 HOMOLOG, MITOCHONDRIAL"/>
    <property type="match status" value="1"/>
</dbReference>
<dbReference type="InterPro" id="IPR016092">
    <property type="entry name" value="ATAP"/>
</dbReference>
<dbReference type="Gene3D" id="2.60.300.12">
    <property type="entry name" value="HesB-like domain"/>
    <property type="match status" value="1"/>
</dbReference>
<evidence type="ECO:0000256" key="2">
    <source>
        <dbReference type="ARBA" id="ARBA00006718"/>
    </source>
</evidence>